<dbReference type="Proteomes" id="UP001496627">
    <property type="component" value="Unassembled WGS sequence"/>
</dbReference>
<dbReference type="RefSeq" id="WP_348862119.1">
    <property type="nucleotide sequence ID" value="NZ_JBEAAL010000001.1"/>
</dbReference>
<reference evidence="1 2" key="1">
    <citation type="submission" date="2024-05" db="EMBL/GenBank/DDBJ databases">
        <title>Neorhizobium sp. Rsf11, a plant growth promoting and heavy metal resistant PAH-degrader.</title>
        <authorList>
            <person name="Golubev S.N."/>
            <person name="Muratova A.Y."/>
            <person name="Markelova M.I."/>
        </authorList>
    </citation>
    <scope>NUCLEOTIDE SEQUENCE [LARGE SCALE GENOMIC DNA]</scope>
    <source>
        <strain evidence="1 2">Rsf11</strain>
    </source>
</reference>
<protein>
    <submittedName>
        <fullName evidence="1">Uncharacterized protein</fullName>
    </submittedName>
</protein>
<dbReference type="EMBL" id="JBEAAL010000001">
    <property type="protein sequence ID" value="MEQ1403816.1"/>
    <property type="molecule type" value="Genomic_DNA"/>
</dbReference>
<evidence type="ECO:0000313" key="1">
    <source>
        <dbReference type="EMBL" id="MEQ1403816.1"/>
    </source>
</evidence>
<accession>A0ABV0LW60</accession>
<comment type="caution">
    <text evidence="1">The sequence shown here is derived from an EMBL/GenBank/DDBJ whole genome shotgun (WGS) entry which is preliminary data.</text>
</comment>
<proteinExistence type="predicted"/>
<evidence type="ECO:0000313" key="2">
    <source>
        <dbReference type="Proteomes" id="UP001496627"/>
    </source>
</evidence>
<sequence length="84" mass="9611">MDVEGRRFIEHPPLGGYKTTLNVIPRIVDFVAKCNACGHMKEIERHKLEEVASGQWLPEISRRLRCYACGKKDSKLLTGYYASE</sequence>
<organism evidence="1 2">
    <name type="scientific">Neorhizobium phenanthreniclasticum</name>
    <dbReference type="NCBI Taxonomy" id="3157917"/>
    <lineage>
        <taxon>Bacteria</taxon>
        <taxon>Pseudomonadati</taxon>
        <taxon>Pseudomonadota</taxon>
        <taxon>Alphaproteobacteria</taxon>
        <taxon>Hyphomicrobiales</taxon>
        <taxon>Rhizobiaceae</taxon>
        <taxon>Rhizobium/Agrobacterium group</taxon>
        <taxon>Neorhizobium</taxon>
    </lineage>
</organism>
<name>A0ABV0LW60_9HYPH</name>
<keyword evidence="2" id="KW-1185">Reference proteome</keyword>
<gene>
    <name evidence="1" type="ORF">ABK249_02625</name>
</gene>